<comment type="caution">
    <text evidence="2">The sequence shown here is derived from an EMBL/GenBank/DDBJ whole genome shotgun (WGS) entry which is preliminary data.</text>
</comment>
<accession>A0A3A4L3W5</accession>
<dbReference type="AlphaFoldDB" id="A0A3A4L3W5"/>
<evidence type="ECO:0000313" key="3">
    <source>
        <dbReference type="Proteomes" id="UP000266677"/>
    </source>
</evidence>
<sequence>MTSARLHLSAGTRNRLLLATGIAVAGGVAWLVRSRRPQPPVPAPAPPRIGYSRNGSSPAPAAV</sequence>
<gene>
    <name evidence="2" type="ORF">D5S18_12535</name>
</gene>
<proteinExistence type="predicted"/>
<dbReference type="Proteomes" id="UP000266677">
    <property type="component" value="Unassembled WGS sequence"/>
</dbReference>
<reference evidence="2 3" key="1">
    <citation type="submission" date="2018-09" db="EMBL/GenBank/DDBJ databases">
        <title>YIM PH21274 draft genome.</title>
        <authorList>
            <person name="Miao C."/>
        </authorList>
    </citation>
    <scope>NUCLEOTIDE SEQUENCE [LARGE SCALE GENOMIC DNA]</scope>
    <source>
        <strain evidence="2 3">YIM PH 21724</strain>
    </source>
</reference>
<keyword evidence="3" id="KW-1185">Reference proteome</keyword>
<name>A0A3A4L3W5_9NOCA</name>
<feature type="region of interest" description="Disordered" evidence="1">
    <location>
        <begin position="35"/>
        <end position="63"/>
    </location>
</feature>
<dbReference type="RefSeq" id="WP_120040105.1">
    <property type="nucleotide sequence ID" value="NZ_QZFU01000016.1"/>
</dbReference>
<organism evidence="2 3">
    <name type="scientific">Nocardia panacis</name>
    <dbReference type="NCBI Taxonomy" id="2340916"/>
    <lineage>
        <taxon>Bacteria</taxon>
        <taxon>Bacillati</taxon>
        <taxon>Actinomycetota</taxon>
        <taxon>Actinomycetes</taxon>
        <taxon>Mycobacteriales</taxon>
        <taxon>Nocardiaceae</taxon>
        <taxon>Nocardia</taxon>
    </lineage>
</organism>
<evidence type="ECO:0000256" key="1">
    <source>
        <dbReference type="SAM" id="MobiDB-lite"/>
    </source>
</evidence>
<feature type="compositionally biased region" description="Pro residues" evidence="1">
    <location>
        <begin position="37"/>
        <end position="47"/>
    </location>
</feature>
<dbReference type="EMBL" id="QZFU01000016">
    <property type="protein sequence ID" value="RJO77013.1"/>
    <property type="molecule type" value="Genomic_DNA"/>
</dbReference>
<evidence type="ECO:0000313" key="2">
    <source>
        <dbReference type="EMBL" id="RJO77013.1"/>
    </source>
</evidence>
<protein>
    <submittedName>
        <fullName evidence="2">Uncharacterized protein</fullName>
    </submittedName>
</protein>